<dbReference type="STRING" id="1123291.SAMN04490355_105622"/>
<accession>A0A1I4P1L6</accession>
<dbReference type="AlphaFoldDB" id="A0A1I4P1L6"/>
<protein>
    <submittedName>
        <fullName evidence="1">Uncharacterized protein</fullName>
    </submittedName>
</protein>
<proteinExistence type="predicted"/>
<dbReference type="EMBL" id="FOTS01000056">
    <property type="protein sequence ID" value="SFM21734.1"/>
    <property type="molecule type" value="Genomic_DNA"/>
</dbReference>
<reference evidence="2" key="1">
    <citation type="submission" date="2016-10" db="EMBL/GenBank/DDBJ databases">
        <authorList>
            <person name="Varghese N."/>
            <person name="Submissions S."/>
        </authorList>
    </citation>
    <scope>NUCLEOTIDE SEQUENCE [LARGE SCALE GENOMIC DNA]</scope>
    <source>
        <strain evidence="2">DSM 13327</strain>
    </source>
</reference>
<evidence type="ECO:0000313" key="2">
    <source>
        <dbReference type="Proteomes" id="UP000199520"/>
    </source>
</evidence>
<gene>
    <name evidence="1" type="ORF">SAMN04490355_105622</name>
</gene>
<keyword evidence="2" id="KW-1185">Reference proteome</keyword>
<dbReference type="RefSeq" id="WP_139214814.1">
    <property type="nucleotide sequence ID" value="NZ_FOTS01000056.1"/>
</dbReference>
<dbReference type="OrthoDB" id="9928606at2"/>
<name>A0A1I4P1L6_9FIRM</name>
<dbReference type="Proteomes" id="UP000199520">
    <property type="component" value="Unassembled WGS sequence"/>
</dbReference>
<sequence length="64" mass="7164">MINVTTLNEKGIKQMDKSAKELMGHMMYGIFDSINNADIITKNGGFIVKLPDGSEYQIDLKKSK</sequence>
<evidence type="ECO:0000313" key="1">
    <source>
        <dbReference type="EMBL" id="SFM21734.1"/>
    </source>
</evidence>
<organism evidence="1 2">
    <name type="scientific">Pelosinus propionicus DSM 13327</name>
    <dbReference type="NCBI Taxonomy" id="1123291"/>
    <lineage>
        <taxon>Bacteria</taxon>
        <taxon>Bacillati</taxon>
        <taxon>Bacillota</taxon>
        <taxon>Negativicutes</taxon>
        <taxon>Selenomonadales</taxon>
        <taxon>Sporomusaceae</taxon>
        <taxon>Pelosinus</taxon>
    </lineage>
</organism>